<gene>
    <name evidence="2" type="ORF">D3Z33_06880</name>
</gene>
<organism evidence="2 3">
    <name type="scientific">Senegalia massiliensis</name>
    <dbReference type="NCBI Taxonomy" id="1720316"/>
    <lineage>
        <taxon>Bacteria</taxon>
        <taxon>Bacillati</taxon>
        <taxon>Bacillota</taxon>
        <taxon>Clostridia</taxon>
        <taxon>Eubacteriales</taxon>
        <taxon>Clostridiaceae</taxon>
        <taxon>Senegalia</taxon>
    </lineage>
</organism>
<dbReference type="OrthoDB" id="2058583at2"/>
<sequence>MLTEDELKWIRSVLVDDSMKISPSYFYRRKKKMEWLKNKTKVRQELDKLRKEMLKTTPKDLLELKDKSVRESRKIKNFEGIYIIHNRIKDIYYVGQSKRVLDRAYMHFIVNPEAIEGRYNLTVEYNFPEIYFDYNAGNEFIISLIPLIETSFSSLNELEGCAIIAYNSLAPNGYNRVSGNMMDKPIFKNDDYKKAMNLIFNRIKETEGEDFILNLTNQKKRRSYTLNLFTKLRLPRNPNFYLTFLKMLTEYRKYNKK</sequence>
<dbReference type="PROSITE" id="PS50164">
    <property type="entry name" value="GIY_YIG"/>
    <property type="match status" value="1"/>
</dbReference>
<dbReference type="SUPFAM" id="SSF82771">
    <property type="entry name" value="GIY-YIG endonuclease"/>
    <property type="match status" value="1"/>
</dbReference>
<proteinExistence type="predicted"/>
<dbReference type="EMBL" id="QXXA01000007">
    <property type="protein sequence ID" value="NBI06584.1"/>
    <property type="molecule type" value="Genomic_DNA"/>
</dbReference>
<protein>
    <submittedName>
        <fullName evidence="2">Excinuclease ABC subunit C</fullName>
    </submittedName>
</protein>
<evidence type="ECO:0000259" key="1">
    <source>
        <dbReference type="PROSITE" id="PS50164"/>
    </source>
</evidence>
<dbReference type="InterPro" id="IPR035901">
    <property type="entry name" value="GIY-YIG_endonuc_sf"/>
</dbReference>
<dbReference type="AlphaFoldDB" id="A0A845QX70"/>
<dbReference type="Gene3D" id="3.40.1440.10">
    <property type="entry name" value="GIY-YIG endonuclease"/>
    <property type="match status" value="1"/>
</dbReference>
<dbReference type="InterPro" id="IPR000305">
    <property type="entry name" value="GIY-YIG_endonuc"/>
</dbReference>
<feature type="domain" description="GIY-YIG" evidence="1">
    <location>
        <begin position="77"/>
        <end position="176"/>
    </location>
</feature>
<evidence type="ECO:0000313" key="3">
    <source>
        <dbReference type="Proteomes" id="UP000467132"/>
    </source>
</evidence>
<dbReference type="Proteomes" id="UP000467132">
    <property type="component" value="Unassembled WGS sequence"/>
</dbReference>
<dbReference type="RefSeq" id="WP_160197075.1">
    <property type="nucleotide sequence ID" value="NZ_QXXA01000007.1"/>
</dbReference>
<name>A0A845QX70_9CLOT</name>
<evidence type="ECO:0000313" key="2">
    <source>
        <dbReference type="EMBL" id="NBI06584.1"/>
    </source>
</evidence>
<comment type="caution">
    <text evidence="2">The sequence shown here is derived from an EMBL/GenBank/DDBJ whole genome shotgun (WGS) entry which is preliminary data.</text>
</comment>
<reference evidence="2 3" key="1">
    <citation type="submission" date="2018-08" db="EMBL/GenBank/DDBJ databases">
        <title>Murine metabolic-syndrome-specific gut microbial biobank.</title>
        <authorList>
            <person name="Liu C."/>
        </authorList>
    </citation>
    <scope>NUCLEOTIDE SEQUENCE [LARGE SCALE GENOMIC DNA]</scope>
    <source>
        <strain evidence="2 3">583</strain>
    </source>
</reference>
<accession>A0A845QX70</accession>
<keyword evidence="3" id="KW-1185">Reference proteome</keyword>